<feature type="domain" description="ChsH2 C-terminal OB-fold" evidence="1">
    <location>
        <begin position="42"/>
        <end position="103"/>
    </location>
</feature>
<proteinExistence type="predicted"/>
<evidence type="ECO:0000259" key="1">
    <source>
        <dbReference type="Pfam" id="PF01796"/>
    </source>
</evidence>
<dbReference type="AlphaFoldDB" id="A0A4R9GI86"/>
<dbReference type="PANTHER" id="PTHR34075:SF5">
    <property type="entry name" value="BLR3430 PROTEIN"/>
    <property type="match status" value="1"/>
</dbReference>
<protein>
    <recommendedName>
        <fullName evidence="1">ChsH2 C-terminal OB-fold domain-containing protein</fullName>
    </recommendedName>
</protein>
<dbReference type="OrthoDB" id="9785144at2"/>
<name>A0A4R9GI86_9LEPT</name>
<reference evidence="2" key="1">
    <citation type="journal article" date="2019" name="PLoS Negl. Trop. Dis.">
        <title>Revisiting the worldwide diversity of Leptospira species in the environment.</title>
        <authorList>
            <person name="Vincent A.T."/>
            <person name="Schiettekatte O."/>
            <person name="Bourhy P."/>
            <person name="Veyrier F.J."/>
            <person name="Picardeau M."/>
        </authorList>
    </citation>
    <scope>NUCLEOTIDE SEQUENCE [LARGE SCALE GENOMIC DNA]</scope>
    <source>
        <strain evidence="2">SSW15</strain>
    </source>
</reference>
<comment type="caution">
    <text evidence="2">The sequence shown here is derived from an EMBL/GenBank/DDBJ whole genome shotgun (WGS) entry which is preliminary data.</text>
</comment>
<dbReference type="InterPro" id="IPR012340">
    <property type="entry name" value="NA-bd_OB-fold"/>
</dbReference>
<dbReference type="InterPro" id="IPR002878">
    <property type="entry name" value="ChsH2_C"/>
</dbReference>
<sequence>MKTSKSNVLTGKKCGSCGFETAESVSTCILCGSDTWKESIFSGKGKIDTYTVVQVGFGHLASKAPYVLVVVDLQEGAKALGILEGEFEGRPITESVRIDLPVQFDRLEEKTGPIFKPDVSVTKNSFASESERGKMES</sequence>
<dbReference type="Proteomes" id="UP000298458">
    <property type="component" value="Unassembled WGS sequence"/>
</dbReference>
<dbReference type="InterPro" id="IPR052513">
    <property type="entry name" value="Thioester_dehydratase-like"/>
</dbReference>
<dbReference type="RefSeq" id="WP_135767504.1">
    <property type="nucleotide sequence ID" value="NZ_RQET01000004.1"/>
</dbReference>
<organism evidence="2 3">
    <name type="scientific">Leptospira fletcheri</name>
    <dbReference type="NCBI Taxonomy" id="2484981"/>
    <lineage>
        <taxon>Bacteria</taxon>
        <taxon>Pseudomonadati</taxon>
        <taxon>Spirochaetota</taxon>
        <taxon>Spirochaetia</taxon>
        <taxon>Leptospirales</taxon>
        <taxon>Leptospiraceae</taxon>
        <taxon>Leptospira</taxon>
    </lineage>
</organism>
<dbReference type="PANTHER" id="PTHR34075">
    <property type="entry name" value="BLR3430 PROTEIN"/>
    <property type="match status" value="1"/>
</dbReference>
<evidence type="ECO:0000313" key="3">
    <source>
        <dbReference type="Proteomes" id="UP000298458"/>
    </source>
</evidence>
<gene>
    <name evidence="2" type="ORF">EHO60_07470</name>
</gene>
<keyword evidence="3" id="KW-1185">Reference proteome</keyword>
<dbReference type="Pfam" id="PF01796">
    <property type="entry name" value="OB_ChsH2_C"/>
    <property type="match status" value="1"/>
</dbReference>
<dbReference type="EMBL" id="RQET01000004">
    <property type="protein sequence ID" value="TGK12101.1"/>
    <property type="molecule type" value="Genomic_DNA"/>
</dbReference>
<accession>A0A4R9GI86</accession>
<dbReference type="SUPFAM" id="SSF50249">
    <property type="entry name" value="Nucleic acid-binding proteins"/>
    <property type="match status" value="1"/>
</dbReference>
<evidence type="ECO:0000313" key="2">
    <source>
        <dbReference type="EMBL" id="TGK12101.1"/>
    </source>
</evidence>